<feature type="signal peptide" evidence="1">
    <location>
        <begin position="1"/>
        <end position="21"/>
    </location>
</feature>
<accession>A0A1C0A8X0</accession>
<dbReference type="Gene3D" id="3.90.640.20">
    <property type="entry name" value="Heat-shock cognate protein, ATPase"/>
    <property type="match status" value="1"/>
</dbReference>
<gene>
    <name evidence="4" type="ORF">U472_12030</name>
</gene>
<reference evidence="5" key="1">
    <citation type="submission" date="2016-07" db="EMBL/GenBank/DDBJ databases">
        <authorList>
            <person name="Florea S."/>
            <person name="Webb J.S."/>
            <person name="Jaromczyk J."/>
            <person name="Schardl C.L."/>
        </authorList>
    </citation>
    <scope>NUCLEOTIDE SEQUENCE [LARGE SCALE GENOMIC DNA]</scope>
    <source>
        <strain evidence="5">Z6</strain>
    </source>
</reference>
<dbReference type="RefSeq" id="WP_068718782.1">
    <property type="nucleotide sequence ID" value="NZ_LWDV01000009.1"/>
</dbReference>
<dbReference type="Gene3D" id="3.30.565.40">
    <property type="entry name" value="Fervidobacterium nodosum Rt17-B1 like"/>
    <property type="match status" value="1"/>
</dbReference>
<protein>
    <recommendedName>
        <fullName evidence="6">Deacetylase PdaC domain-containing protein</fullName>
    </recommendedName>
</protein>
<evidence type="ECO:0008006" key="6">
    <source>
        <dbReference type="Google" id="ProtNLM"/>
    </source>
</evidence>
<dbReference type="Proteomes" id="UP000093514">
    <property type="component" value="Unassembled WGS sequence"/>
</dbReference>
<name>A0A1C0A8X0_9FIRM</name>
<evidence type="ECO:0000259" key="2">
    <source>
        <dbReference type="Pfam" id="PF11738"/>
    </source>
</evidence>
<keyword evidence="5" id="KW-1185">Reference proteome</keyword>
<evidence type="ECO:0000259" key="3">
    <source>
        <dbReference type="Pfam" id="PF13739"/>
    </source>
</evidence>
<reference evidence="4 5" key="2">
    <citation type="submission" date="2016-08" db="EMBL/GenBank/DDBJ databases">
        <title>Orenia metallireducens sp. nov. strain Z6, a Novel Metal-reducing Firmicute from the Deep Subsurface.</title>
        <authorList>
            <person name="Maxim B.I."/>
            <person name="Kenneth K."/>
            <person name="Flynn T.M."/>
            <person name="Oloughlin E.J."/>
            <person name="Locke R.A."/>
            <person name="Weber J.R."/>
            <person name="Egan S.M."/>
            <person name="Mackie R.I."/>
            <person name="Cann I.K."/>
        </authorList>
    </citation>
    <scope>NUCLEOTIDE SEQUENCE [LARGE SCALE GENOMIC DNA]</scope>
    <source>
        <strain evidence="4 5">Z6</strain>
    </source>
</reference>
<dbReference type="Pfam" id="PF13739">
    <property type="entry name" value="PdaC"/>
    <property type="match status" value="1"/>
</dbReference>
<comment type="caution">
    <text evidence="4">The sequence shown here is derived from an EMBL/GenBank/DDBJ whole genome shotgun (WGS) entry which is preliminary data.</text>
</comment>
<proteinExistence type="predicted"/>
<evidence type="ECO:0000313" key="4">
    <source>
        <dbReference type="EMBL" id="OCL26696.1"/>
    </source>
</evidence>
<dbReference type="AlphaFoldDB" id="A0A1C0A8X0"/>
<dbReference type="InterPro" id="IPR037126">
    <property type="entry name" value="PdaC/RsiV-like_sf"/>
</dbReference>
<feature type="domain" description="DUF3298" evidence="2">
    <location>
        <begin position="162"/>
        <end position="236"/>
    </location>
</feature>
<feature type="domain" description="Deacetylase PdaC" evidence="3">
    <location>
        <begin position="46"/>
        <end position="143"/>
    </location>
</feature>
<keyword evidence="1" id="KW-0732">Signal</keyword>
<dbReference type="InterPro" id="IPR021729">
    <property type="entry name" value="DUF3298"/>
</dbReference>
<sequence>MKKKILIGLLISMLYSSSLYATTPITLSSYKESTPLEQIKIKEERIKMDNKLIKIDLKIPKISGMKNKKLQNRLNRTFKNKIVNFSNNLKNIAKKHNKDAQDYEFPIYPYQSSTDYQVYYNKDNILSLTITYYEYTGGAHGNYFKEAFNINLHTGKELSLGDLLGKNKDYQKTINDKIKNKIRKHQELYFADDTHNLKILSKNSNFYLQENNLVIYFQVYEIAPYSTGTPEFKIPLKLFKF</sequence>
<organism evidence="4 5">
    <name type="scientific">Orenia metallireducens</name>
    <dbReference type="NCBI Taxonomy" id="1413210"/>
    <lineage>
        <taxon>Bacteria</taxon>
        <taxon>Bacillati</taxon>
        <taxon>Bacillota</taxon>
        <taxon>Clostridia</taxon>
        <taxon>Halanaerobiales</taxon>
        <taxon>Halobacteroidaceae</taxon>
        <taxon>Orenia</taxon>
    </lineage>
</organism>
<evidence type="ECO:0000313" key="5">
    <source>
        <dbReference type="Proteomes" id="UP000093514"/>
    </source>
</evidence>
<dbReference type="InterPro" id="IPR025303">
    <property type="entry name" value="PdaC"/>
</dbReference>
<dbReference type="Pfam" id="PF11738">
    <property type="entry name" value="DUF3298"/>
    <property type="match status" value="1"/>
</dbReference>
<evidence type="ECO:0000256" key="1">
    <source>
        <dbReference type="SAM" id="SignalP"/>
    </source>
</evidence>
<dbReference type="OrthoDB" id="5637at2"/>
<feature type="chain" id="PRO_5039396293" description="Deacetylase PdaC domain-containing protein" evidence="1">
    <location>
        <begin position="22"/>
        <end position="241"/>
    </location>
</feature>
<dbReference type="EMBL" id="LWDV01000009">
    <property type="protein sequence ID" value="OCL26696.1"/>
    <property type="molecule type" value="Genomic_DNA"/>
</dbReference>